<keyword evidence="2" id="KW-0813">Transport</keyword>
<proteinExistence type="predicted"/>
<dbReference type="RefSeq" id="WP_218285941.1">
    <property type="nucleotide sequence ID" value="NZ_CP076448.1"/>
</dbReference>
<dbReference type="GO" id="GO:0006865">
    <property type="term" value="P:amino acid transport"/>
    <property type="evidence" value="ECO:0007669"/>
    <property type="project" value="UniProtKB-KW"/>
</dbReference>
<protein>
    <submittedName>
        <fullName evidence="4">ABC transporter substrate-binding protein</fullName>
    </submittedName>
</protein>
<evidence type="ECO:0000313" key="4">
    <source>
        <dbReference type="EMBL" id="QXM24884.1"/>
    </source>
</evidence>
<dbReference type="PANTHER" id="PTHR30483">
    <property type="entry name" value="LEUCINE-SPECIFIC-BINDING PROTEIN"/>
    <property type="match status" value="1"/>
</dbReference>
<evidence type="ECO:0000256" key="1">
    <source>
        <dbReference type="ARBA" id="ARBA00022729"/>
    </source>
</evidence>
<dbReference type="InterPro" id="IPR006311">
    <property type="entry name" value="TAT_signal"/>
</dbReference>
<dbReference type="InterPro" id="IPR028081">
    <property type="entry name" value="Leu-bd"/>
</dbReference>
<reference evidence="4" key="1">
    <citation type="submission" date="2021-06" db="EMBL/GenBank/DDBJ databases">
        <title>Elioraea tepida, sp. nov., a moderately thermophilic aerobic anoxygenic phototrophic bacterium isolated from an alkaline siliceous hot spring mat community in Yellowstone National Park, WY, USA.</title>
        <authorList>
            <person name="Saini M.K."/>
            <person name="Yoshida S."/>
            <person name="Sebastian A."/>
            <person name="Hirose S."/>
            <person name="Hara E."/>
            <person name="Tamaki H."/>
            <person name="Soulier N.T."/>
            <person name="Albert I."/>
            <person name="Hanada S."/>
            <person name="Bryant D.A."/>
            <person name="Tank M."/>
        </authorList>
    </citation>
    <scope>NUCLEOTIDE SEQUENCE</scope>
    <source>
        <strain evidence="4">MS-P2</strain>
    </source>
</reference>
<dbReference type="EMBL" id="CP076448">
    <property type="protein sequence ID" value="QXM24884.1"/>
    <property type="molecule type" value="Genomic_DNA"/>
</dbReference>
<dbReference type="Pfam" id="PF13458">
    <property type="entry name" value="Peripla_BP_6"/>
    <property type="match status" value="1"/>
</dbReference>
<dbReference type="Proteomes" id="UP000694001">
    <property type="component" value="Chromosome"/>
</dbReference>
<accession>A0A975U228</accession>
<organism evidence="4 5">
    <name type="scientific">Elioraea tepida</name>
    <dbReference type="NCBI Taxonomy" id="2843330"/>
    <lineage>
        <taxon>Bacteria</taxon>
        <taxon>Pseudomonadati</taxon>
        <taxon>Pseudomonadota</taxon>
        <taxon>Alphaproteobacteria</taxon>
        <taxon>Acetobacterales</taxon>
        <taxon>Elioraeaceae</taxon>
        <taxon>Elioraea</taxon>
    </lineage>
</organism>
<keyword evidence="2" id="KW-0029">Amino-acid transport</keyword>
<keyword evidence="5" id="KW-1185">Reference proteome</keyword>
<dbReference type="PANTHER" id="PTHR30483:SF6">
    <property type="entry name" value="PERIPLASMIC BINDING PROTEIN OF ABC TRANSPORTER FOR NATURAL AMINO ACIDS"/>
    <property type="match status" value="1"/>
</dbReference>
<gene>
    <name evidence="4" type="ORF">KO353_01005</name>
</gene>
<dbReference type="KEGG" id="elio:KO353_01005"/>
<dbReference type="PROSITE" id="PS51318">
    <property type="entry name" value="TAT"/>
    <property type="match status" value="1"/>
</dbReference>
<dbReference type="AlphaFoldDB" id="A0A975U228"/>
<dbReference type="CDD" id="cd06359">
    <property type="entry name" value="PBP1_Nba-like"/>
    <property type="match status" value="1"/>
</dbReference>
<sequence>MTIRRRRLLGTAAALPLAPAAIGGLAAPAIAQRAPIRIGMITTLSGPGAALGNDIRDGFALVVKNAGGRLGGYPVEVVVADDGLRPENGRAIAERMVRRERIQVLTGIVFSNVMLAVAPVVLGPATYISANAGPSQLAGEGCNPNYFNVAWQNDNLHEAVGQYVTRQGVKRAFILAPNYPAGRDALTGFKRFYKGEVVSETYTRLDQLDYAAELAAIRAANPEAVFIFLPGGLGINFIKQYAAAGLRGRIPLYGPGFSFDQDVLPAVGDDALGCFNSSQWALDLPFPANRQFVDTFEAEYKRLPSLYASQGYDAALLIGSALAATRGEVSDRAAFNAALKRAAFQSVRGSFRFGNNNHPIQTIYMREVVKDAQGRMVNRTIGTAFENHQDAYAAQCRLPA</sequence>
<keyword evidence="1" id="KW-0732">Signal</keyword>
<feature type="domain" description="Leucine-binding protein" evidence="3">
    <location>
        <begin position="35"/>
        <end position="371"/>
    </location>
</feature>
<dbReference type="InterPro" id="IPR051010">
    <property type="entry name" value="BCAA_transport"/>
</dbReference>
<evidence type="ECO:0000313" key="5">
    <source>
        <dbReference type="Proteomes" id="UP000694001"/>
    </source>
</evidence>
<evidence type="ECO:0000259" key="3">
    <source>
        <dbReference type="Pfam" id="PF13458"/>
    </source>
</evidence>
<evidence type="ECO:0000256" key="2">
    <source>
        <dbReference type="ARBA" id="ARBA00022970"/>
    </source>
</evidence>
<name>A0A975U228_9PROT</name>